<feature type="domain" description="C2H2-type" evidence="3">
    <location>
        <begin position="217"/>
        <end position="240"/>
    </location>
</feature>
<dbReference type="Proteomes" id="UP000095283">
    <property type="component" value="Unplaced"/>
</dbReference>
<evidence type="ECO:0000256" key="2">
    <source>
        <dbReference type="SAM" id="Phobius"/>
    </source>
</evidence>
<feature type="transmembrane region" description="Helical" evidence="2">
    <location>
        <begin position="281"/>
        <end position="301"/>
    </location>
</feature>
<reference evidence="5" key="1">
    <citation type="submission" date="2016-11" db="UniProtKB">
        <authorList>
            <consortium name="WormBaseParasite"/>
        </authorList>
    </citation>
    <scope>IDENTIFICATION</scope>
</reference>
<keyword evidence="2" id="KW-1133">Transmembrane helix</keyword>
<feature type="domain" description="C2H2-type" evidence="3">
    <location>
        <begin position="314"/>
        <end position="337"/>
    </location>
</feature>
<keyword evidence="2" id="KW-0812">Transmembrane</keyword>
<evidence type="ECO:0000256" key="1">
    <source>
        <dbReference type="SAM" id="MobiDB-lite"/>
    </source>
</evidence>
<organism evidence="4 5">
    <name type="scientific">Heterorhabditis bacteriophora</name>
    <name type="common">Entomopathogenic nematode worm</name>
    <dbReference type="NCBI Taxonomy" id="37862"/>
    <lineage>
        <taxon>Eukaryota</taxon>
        <taxon>Metazoa</taxon>
        <taxon>Ecdysozoa</taxon>
        <taxon>Nematoda</taxon>
        <taxon>Chromadorea</taxon>
        <taxon>Rhabditida</taxon>
        <taxon>Rhabditina</taxon>
        <taxon>Rhabditomorpha</taxon>
        <taxon>Strongyloidea</taxon>
        <taxon>Heterorhabditidae</taxon>
        <taxon>Heterorhabditis</taxon>
    </lineage>
</organism>
<keyword evidence="4" id="KW-1185">Reference proteome</keyword>
<keyword evidence="2" id="KW-0472">Membrane</keyword>
<accession>A0A1I7XQX4</accession>
<dbReference type="SMART" id="SM00355">
    <property type="entry name" value="ZnF_C2H2"/>
    <property type="match status" value="4"/>
</dbReference>
<feature type="compositionally biased region" description="Polar residues" evidence="1">
    <location>
        <begin position="121"/>
        <end position="139"/>
    </location>
</feature>
<evidence type="ECO:0000313" key="5">
    <source>
        <dbReference type="WBParaSite" id="Hba_19734"/>
    </source>
</evidence>
<protein>
    <submittedName>
        <fullName evidence="5">C2H2-type domain-containing protein</fullName>
    </submittedName>
</protein>
<dbReference type="InterPro" id="IPR013087">
    <property type="entry name" value="Znf_C2H2_type"/>
</dbReference>
<dbReference type="WBParaSite" id="Hba_19734">
    <property type="protein sequence ID" value="Hba_19734"/>
    <property type="gene ID" value="Hba_19734"/>
</dbReference>
<sequence>MMFSNPLAVLHRQLLQQPFYQHLALCQLAVVHSQSGLSGFLPPLIYPLPTTTEKLTSPVVAMPTVINVPTLTSRVLPTIPAIMAKENGRKSNKDVKVTIKTESSPSGVINSALNAIPTPDATPSPSADVSCTSPSTSMAASLPKEDEDYELFVDVESVNCRPEGKDRRRAHIEFYRKIKSIRHREKMLYCALCDQRIPNNDNSIHAHVNHHAGAGGYWCKLCGCEQMDKYKIYEHMKKNHPKKIELFEDRRDMVRLCSVIQDCFPRTCSRSKKNVSKIDNFIKLVFRNLTIFIISCIYIILFPRKLEDKKLDSVKCEICDKMVVSTKESFTRHAQEHSTFRCKQCKYTSESIPKQMEHQKSLHSILDPRITVDFNVCGSVDAISRSLNRCFAHALQ</sequence>
<evidence type="ECO:0000259" key="3">
    <source>
        <dbReference type="SMART" id="SM00355"/>
    </source>
</evidence>
<evidence type="ECO:0000313" key="4">
    <source>
        <dbReference type="Proteomes" id="UP000095283"/>
    </source>
</evidence>
<feature type="domain" description="C2H2-type" evidence="3">
    <location>
        <begin position="340"/>
        <end position="363"/>
    </location>
</feature>
<dbReference type="AlphaFoldDB" id="A0A1I7XQX4"/>
<name>A0A1I7XQX4_HETBA</name>
<feature type="domain" description="C2H2-type" evidence="3">
    <location>
        <begin position="188"/>
        <end position="211"/>
    </location>
</feature>
<feature type="region of interest" description="Disordered" evidence="1">
    <location>
        <begin position="119"/>
        <end position="140"/>
    </location>
</feature>
<proteinExistence type="predicted"/>